<sequence>MHPSAPDAAVAEPQKLELRSGNDITPNISLFQLPVENQWLCCCFLLNSRGPKFSWNVSIHVLPLIQHQVPSHEANPQIPPPAHLVGFPVCFQASQRYDLSTEARVCLETSSERAGLEKASQTQLFILLPKSHQTEWKLE</sequence>
<protein>
    <submittedName>
        <fullName evidence="1">Uncharacterized protein</fullName>
    </submittedName>
</protein>
<proteinExistence type="predicted"/>
<comment type="caution">
    <text evidence="1">The sequence shown here is derived from an EMBL/GenBank/DDBJ whole genome shotgun (WGS) entry which is preliminary data.</text>
</comment>
<evidence type="ECO:0000313" key="1">
    <source>
        <dbReference type="EMBL" id="MEQ2294367.1"/>
    </source>
</evidence>
<dbReference type="Proteomes" id="UP001469553">
    <property type="component" value="Unassembled WGS sequence"/>
</dbReference>
<accession>A0ABV0YKW7</accession>
<name>A0ABV0YKW7_9TELE</name>
<reference evidence="1 2" key="1">
    <citation type="submission" date="2021-06" db="EMBL/GenBank/DDBJ databases">
        <authorList>
            <person name="Palmer J.M."/>
        </authorList>
    </citation>
    <scope>NUCLEOTIDE SEQUENCE [LARGE SCALE GENOMIC DNA]</scope>
    <source>
        <strain evidence="1 2">AS_MEX2019</strain>
        <tissue evidence="1">Muscle</tissue>
    </source>
</reference>
<organism evidence="1 2">
    <name type="scientific">Ameca splendens</name>
    <dbReference type="NCBI Taxonomy" id="208324"/>
    <lineage>
        <taxon>Eukaryota</taxon>
        <taxon>Metazoa</taxon>
        <taxon>Chordata</taxon>
        <taxon>Craniata</taxon>
        <taxon>Vertebrata</taxon>
        <taxon>Euteleostomi</taxon>
        <taxon>Actinopterygii</taxon>
        <taxon>Neopterygii</taxon>
        <taxon>Teleostei</taxon>
        <taxon>Neoteleostei</taxon>
        <taxon>Acanthomorphata</taxon>
        <taxon>Ovalentaria</taxon>
        <taxon>Atherinomorphae</taxon>
        <taxon>Cyprinodontiformes</taxon>
        <taxon>Goodeidae</taxon>
        <taxon>Ameca</taxon>
    </lineage>
</organism>
<evidence type="ECO:0000313" key="2">
    <source>
        <dbReference type="Proteomes" id="UP001469553"/>
    </source>
</evidence>
<gene>
    <name evidence="1" type="ORF">AMECASPLE_003147</name>
</gene>
<keyword evidence="2" id="KW-1185">Reference proteome</keyword>
<dbReference type="EMBL" id="JAHRIP010037741">
    <property type="protein sequence ID" value="MEQ2294367.1"/>
    <property type="molecule type" value="Genomic_DNA"/>
</dbReference>